<dbReference type="FunFam" id="3.40.350.10:FF:000013">
    <property type="entry name" value="probable Xaa-Pro aminopeptidase 3"/>
    <property type="match status" value="1"/>
</dbReference>
<dbReference type="GO" id="GO:0006508">
    <property type="term" value="P:proteolysis"/>
    <property type="evidence" value="ECO:0007669"/>
    <property type="project" value="TreeGrafter"/>
</dbReference>
<evidence type="ECO:0000256" key="9">
    <source>
        <dbReference type="ARBA" id="ARBA00022801"/>
    </source>
</evidence>
<evidence type="ECO:0000256" key="1">
    <source>
        <dbReference type="ARBA" id="ARBA00001424"/>
    </source>
</evidence>
<proteinExistence type="inferred from homology"/>
<keyword evidence="7" id="KW-0963">Cytoplasm</keyword>
<dbReference type="Pfam" id="PF00557">
    <property type="entry name" value="Peptidase_M24"/>
    <property type="match status" value="1"/>
</dbReference>
<accession>A0A6P7XTS0</accession>
<evidence type="ECO:0000256" key="8">
    <source>
        <dbReference type="ARBA" id="ARBA00022723"/>
    </source>
</evidence>
<evidence type="ECO:0000256" key="7">
    <source>
        <dbReference type="ARBA" id="ARBA00022490"/>
    </source>
</evidence>
<dbReference type="Pfam" id="PF05195">
    <property type="entry name" value="AMP_N"/>
    <property type="match status" value="1"/>
</dbReference>
<evidence type="ECO:0000256" key="14">
    <source>
        <dbReference type="ARBA" id="ARBA00078205"/>
    </source>
</evidence>
<keyword evidence="17" id="KW-0031">Aminopeptidase</keyword>
<sequence length="530" mass="59550">MLKAKPSLGLHVFAMRWWHCAEKLLLAVGKGSRNWAAFGCTSCLQQRFSIQSTQHRKLPGRYLGQPSPATHPHLLNPGEVTPGLTQTEYALRRHQLMSLIQKEAHCQGGTEHAVILLSNPTFYMSNDIPYPFHQDTNFLYLCGFREPDSILVLQSMPGKSLPSHKSILFVPERDQSRELWDGPRSGTDGAVALTGVDEAYTTEEFKHLVPKLKDEAVTVWYDSAKPSHLQLHTDLLAPIVEVKSLSANKVRAARHLIQHLRLIKSPTELELMLTAGRISSQAFIETMFAKKAPIDESFLYAKFDFECRARGADILAYPPVVAGGNRSNTLHYVKNNQLIRDGEMVLLDGGCEFSCYVSDITRTWPISGRFTKPQAELYQAVLDVQKACLIQCTEGMSLENIYSLMLTLIGQKLKELGILPKYYIDSHLFKAVRRYCPHHVGHYLGMDVHDTPDMSRSLPLQQGMVVTIEPGIYIPEDDDSAPEQFRGIGVRIEDDVAITQEAPLILSADCPKDIYDIEQICAHYQHTSEP</sequence>
<keyword evidence="16" id="KW-1185">Reference proteome</keyword>
<dbReference type="FunFam" id="3.90.230.10:FF:000002">
    <property type="entry name" value="Xaa-Pro aminopeptidase 3"/>
    <property type="match status" value="1"/>
</dbReference>
<keyword evidence="10" id="KW-0809">Transit peptide</keyword>
<dbReference type="EC" id="3.4.11.9" evidence="6"/>
<dbReference type="PANTHER" id="PTHR43226:SF4">
    <property type="entry name" value="XAA-PRO AMINOPEPTIDASE 3"/>
    <property type="match status" value="1"/>
</dbReference>
<keyword evidence="12" id="KW-0464">Manganese</keyword>
<dbReference type="RefSeq" id="XP_030058852.1">
    <property type="nucleotide sequence ID" value="XM_030202992.1"/>
</dbReference>
<dbReference type="InterPro" id="IPR000994">
    <property type="entry name" value="Pept_M24"/>
</dbReference>
<comment type="catalytic activity">
    <reaction evidence="1">
        <text>Release of any N-terminal amino acid, including proline, that is linked to proline, even from a dipeptide or tripeptide.</text>
        <dbReference type="EC" id="3.4.11.9"/>
    </reaction>
</comment>
<dbReference type="InterPro" id="IPR029149">
    <property type="entry name" value="Creatin/AminoP/Spt16_N"/>
</dbReference>
<dbReference type="SUPFAM" id="SSF55920">
    <property type="entry name" value="Creatinase/aminopeptidase"/>
    <property type="match status" value="1"/>
</dbReference>
<dbReference type="Gene3D" id="3.40.350.10">
    <property type="entry name" value="Creatinase/prolidase N-terminal domain"/>
    <property type="match status" value="1"/>
</dbReference>
<dbReference type="CDD" id="cd01087">
    <property type="entry name" value="Prolidase"/>
    <property type="match status" value="1"/>
</dbReference>
<protein>
    <recommendedName>
        <fullName evidence="13">Xaa-Pro aminopeptidase 3</fullName>
        <ecNumber evidence="6">3.4.11.9</ecNumber>
    </recommendedName>
    <alternativeName>
        <fullName evidence="14">Aminopeptidase P3</fullName>
    </alternativeName>
</protein>
<name>A0A6P7XTS0_9AMPH</name>
<dbReference type="InterPro" id="IPR007865">
    <property type="entry name" value="Aminopep_P_N"/>
</dbReference>
<evidence type="ECO:0000256" key="3">
    <source>
        <dbReference type="ARBA" id="ARBA00004173"/>
    </source>
</evidence>
<dbReference type="GeneID" id="115470085"/>
<evidence type="ECO:0000256" key="12">
    <source>
        <dbReference type="ARBA" id="ARBA00023211"/>
    </source>
</evidence>
<dbReference type="CTD" id="63929"/>
<dbReference type="AlphaFoldDB" id="A0A6P7XTS0"/>
<dbReference type="FunCoup" id="A0A6P7XTS0">
    <property type="interactions" value="1981"/>
</dbReference>
<dbReference type="InParanoid" id="A0A6P7XTS0"/>
<evidence type="ECO:0000259" key="15">
    <source>
        <dbReference type="SMART" id="SM01011"/>
    </source>
</evidence>
<evidence type="ECO:0000256" key="5">
    <source>
        <dbReference type="ARBA" id="ARBA00008766"/>
    </source>
</evidence>
<dbReference type="Proteomes" id="UP000515156">
    <property type="component" value="Chromosome 1"/>
</dbReference>
<dbReference type="OrthoDB" id="4215474at2759"/>
<keyword evidence="9" id="KW-0378">Hydrolase</keyword>
<evidence type="ECO:0000256" key="13">
    <source>
        <dbReference type="ARBA" id="ARBA00071975"/>
    </source>
</evidence>
<dbReference type="SUPFAM" id="SSF53092">
    <property type="entry name" value="Creatinase/prolidase N-terminal domain"/>
    <property type="match status" value="1"/>
</dbReference>
<evidence type="ECO:0000313" key="17">
    <source>
        <dbReference type="RefSeq" id="XP_030058852.1"/>
    </source>
</evidence>
<organism evidence="16 17">
    <name type="scientific">Microcaecilia unicolor</name>
    <dbReference type="NCBI Taxonomy" id="1415580"/>
    <lineage>
        <taxon>Eukaryota</taxon>
        <taxon>Metazoa</taxon>
        <taxon>Chordata</taxon>
        <taxon>Craniata</taxon>
        <taxon>Vertebrata</taxon>
        <taxon>Euteleostomi</taxon>
        <taxon>Amphibia</taxon>
        <taxon>Gymnophiona</taxon>
        <taxon>Siphonopidae</taxon>
        <taxon>Microcaecilia</taxon>
    </lineage>
</organism>
<comment type="subcellular location">
    <subcellularLocation>
        <location evidence="4">Cytoplasm</location>
    </subcellularLocation>
    <subcellularLocation>
        <location evidence="3">Mitochondrion</location>
    </subcellularLocation>
</comment>
<dbReference type="InterPro" id="IPR052433">
    <property type="entry name" value="X-Pro_dipept-like"/>
</dbReference>
<comment type="cofactor">
    <cofactor evidence="2">
        <name>Mn(2+)</name>
        <dbReference type="ChEBI" id="CHEBI:29035"/>
    </cofactor>
</comment>
<evidence type="ECO:0000256" key="10">
    <source>
        <dbReference type="ARBA" id="ARBA00022946"/>
    </source>
</evidence>
<comment type="similarity">
    <text evidence="5">Belongs to the peptidase M24B family.</text>
</comment>
<dbReference type="SMART" id="SM01011">
    <property type="entry name" value="AMP_N"/>
    <property type="match status" value="1"/>
</dbReference>
<reference evidence="17" key="1">
    <citation type="submission" date="2025-08" db="UniProtKB">
        <authorList>
            <consortium name="RefSeq"/>
        </authorList>
    </citation>
    <scope>IDENTIFICATION</scope>
</reference>
<evidence type="ECO:0000256" key="2">
    <source>
        <dbReference type="ARBA" id="ARBA00001936"/>
    </source>
</evidence>
<keyword evidence="11" id="KW-0496">Mitochondrion</keyword>
<dbReference type="InterPro" id="IPR036005">
    <property type="entry name" value="Creatinase/aminopeptidase-like"/>
</dbReference>
<dbReference type="KEGG" id="muo:115470085"/>
<evidence type="ECO:0000256" key="4">
    <source>
        <dbReference type="ARBA" id="ARBA00004496"/>
    </source>
</evidence>
<dbReference type="GO" id="GO:0005739">
    <property type="term" value="C:mitochondrion"/>
    <property type="evidence" value="ECO:0007669"/>
    <property type="project" value="UniProtKB-SubCell"/>
</dbReference>
<keyword evidence="17" id="KW-0645">Protease</keyword>
<dbReference type="GO" id="GO:0070006">
    <property type="term" value="F:metalloaminopeptidase activity"/>
    <property type="evidence" value="ECO:0007669"/>
    <property type="project" value="InterPro"/>
</dbReference>
<evidence type="ECO:0000256" key="11">
    <source>
        <dbReference type="ARBA" id="ARBA00023128"/>
    </source>
</evidence>
<dbReference type="Gene3D" id="3.90.230.10">
    <property type="entry name" value="Creatinase/methionine aminopeptidase superfamily"/>
    <property type="match status" value="1"/>
</dbReference>
<dbReference type="PANTHER" id="PTHR43226">
    <property type="entry name" value="XAA-PRO AMINOPEPTIDASE 3"/>
    <property type="match status" value="1"/>
</dbReference>
<dbReference type="GO" id="GO:0030145">
    <property type="term" value="F:manganese ion binding"/>
    <property type="evidence" value="ECO:0007669"/>
    <property type="project" value="InterPro"/>
</dbReference>
<feature type="domain" description="Aminopeptidase P N-terminal" evidence="15">
    <location>
        <begin position="84"/>
        <end position="230"/>
    </location>
</feature>
<evidence type="ECO:0000256" key="6">
    <source>
        <dbReference type="ARBA" id="ARBA00012574"/>
    </source>
</evidence>
<keyword evidence="8" id="KW-0479">Metal-binding</keyword>
<evidence type="ECO:0000313" key="16">
    <source>
        <dbReference type="Proteomes" id="UP000515156"/>
    </source>
</evidence>
<gene>
    <name evidence="17" type="primary">XPNPEP3</name>
</gene>